<evidence type="ECO:0000259" key="2">
    <source>
        <dbReference type="Pfam" id="PF13400"/>
    </source>
</evidence>
<proteinExistence type="predicted"/>
<protein>
    <recommendedName>
        <fullName evidence="2">Putative Flp pilus-assembly TadG-like N-terminal domain-containing protein</fullName>
    </recommendedName>
</protein>
<dbReference type="RefSeq" id="WP_338067198.1">
    <property type="nucleotide sequence ID" value="NZ_NGAF01000006.1"/>
</dbReference>
<feature type="domain" description="Putative Flp pilus-assembly TadG-like N-terminal" evidence="2">
    <location>
        <begin position="23"/>
        <end position="69"/>
    </location>
</feature>
<evidence type="ECO:0000313" key="4">
    <source>
        <dbReference type="Proteomes" id="UP000215506"/>
    </source>
</evidence>
<dbReference type="AlphaFoldDB" id="A0A231H642"/>
<name>A0A231H642_9NOCA</name>
<dbReference type="EMBL" id="NGAF01000006">
    <property type="protein sequence ID" value="OXR44364.1"/>
    <property type="molecule type" value="Genomic_DNA"/>
</dbReference>
<comment type="caution">
    <text evidence="3">The sequence shown here is derived from an EMBL/GenBank/DDBJ whole genome shotgun (WGS) entry which is preliminary data.</text>
</comment>
<dbReference type="Proteomes" id="UP000215506">
    <property type="component" value="Unassembled WGS sequence"/>
</dbReference>
<sequence>MTAGGLVRTAMAPAACRCRGCDGGATVTACLALTALLVVTVVIVQFAAVVCARHLAQSAADSAALAAAGALDSGAEAACEQADSVVRRMRMRLRTCSIRDWDVTVTVDGSVTVALLGKRSVAAVARAGPVSAVKRS</sequence>
<keyword evidence="4" id="KW-1185">Reference proteome</keyword>
<dbReference type="NCBIfam" id="TIGR03816">
    <property type="entry name" value="tadE_like_DECH"/>
    <property type="match status" value="1"/>
</dbReference>
<gene>
    <name evidence="3" type="ORF">B7C42_03152</name>
</gene>
<keyword evidence="1" id="KW-1133">Transmembrane helix</keyword>
<evidence type="ECO:0000313" key="3">
    <source>
        <dbReference type="EMBL" id="OXR44364.1"/>
    </source>
</evidence>
<reference evidence="3 4" key="1">
    <citation type="submission" date="2017-07" db="EMBL/GenBank/DDBJ databases">
        <title>First draft Genome Sequence of Nocardia cerradoensis isolated from human infection.</title>
        <authorList>
            <person name="Carrasco G."/>
        </authorList>
    </citation>
    <scope>NUCLEOTIDE SEQUENCE [LARGE SCALE GENOMIC DNA]</scope>
    <source>
        <strain evidence="3 4">CNM20130759</strain>
    </source>
</reference>
<dbReference type="InterPro" id="IPR021202">
    <property type="entry name" value="Rv3654c-like"/>
</dbReference>
<dbReference type="Pfam" id="PF13400">
    <property type="entry name" value="Tad"/>
    <property type="match status" value="1"/>
</dbReference>
<accession>A0A231H642</accession>
<organism evidence="3 4">
    <name type="scientific">Nocardia cerradoensis</name>
    <dbReference type="NCBI Taxonomy" id="85688"/>
    <lineage>
        <taxon>Bacteria</taxon>
        <taxon>Bacillati</taxon>
        <taxon>Actinomycetota</taxon>
        <taxon>Actinomycetes</taxon>
        <taxon>Mycobacteriales</taxon>
        <taxon>Nocardiaceae</taxon>
        <taxon>Nocardia</taxon>
    </lineage>
</organism>
<evidence type="ECO:0000256" key="1">
    <source>
        <dbReference type="SAM" id="Phobius"/>
    </source>
</evidence>
<dbReference type="InterPro" id="IPR028087">
    <property type="entry name" value="Tad_N"/>
</dbReference>
<feature type="transmembrane region" description="Helical" evidence="1">
    <location>
        <begin position="31"/>
        <end position="52"/>
    </location>
</feature>
<keyword evidence="1" id="KW-0812">Transmembrane</keyword>
<keyword evidence="1" id="KW-0472">Membrane</keyword>